<feature type="binding site" evidence="4">
    <location>
        <position position="303"/>
    </location>
    <ligand>
        <name>FAD</name>
        <dbReference type="ChEBI" id="CHEBI:57692"/>
    </ligand>
</feature>
<dbReference type="PANTHER" id="PTHR43014:SF5">
    <property type="entry name" value="GLUTATHIONE REDUCTASE (NADPH)"/>
    <property type="match status" value="1"/>
</dbReference>
<dbReference type="Pfam" id="PF07992">
    <property type="entry name" value="Pyr_redox_2"/>
    <property type="match status" value="1"/>
</dbReference>
<organism evidence="8 9">
    <name type="scientific">Halovulum marinum</name>
    <dbReference type="NCBI Taxonomy" id="2662447"/>
    <lineage>
        <taxon>Bacteria</taxon>
        <taxon>Pseudomonadati</taxon>
        <taxon>Pseudomonadota</taxon>
        <taxon>Alphaproteobacteria</taxon>
        <taxon>Rhodobacterales</taxon>
        <taxon>Paracoccaceae</taxon>
        <taxon>Halovulum</taxon>
    </lineage>
</organism>
<dbReference type="Gene3D" id="3.30.390.30">
    <property type="match status" value="1"/>
</dbReference>
<dbReference type="Pfam" id="PF02852">
    <property type="entry name" value="Pyr_redox_dim"/>
    <property type="match status" value="1"/>
</dbReference>
<evidence type="ECO:0000259" key="6">
    <source>
        <dbReference type="Pfam" id="PF02852"/>
    </source>
</evidence>
<dbReference type="PRINTS" id="PR00411">
    <property type="entry name" value="PNDRDTASEI"/>
</dbReference>
<comment type="caution">
    <text evidence="8">The sequence shown here is derived from an EMBL/GenBank/DDBJ whole genome shotgun (WGS) entry which is preliminary data.</text>
</comment>
<proteinExistence type="inferred from homology"/>
<dbReference type="InterPro" id="IPR023753">
    <property type="entry name" value="FAD/NAD-binding_dom"/>
</dbReference>
<evidence type="ECO:0000256" key="3">
    <source>
        <dbReference type="ARBA" id="ARBA00022827"/>
    </source>
</evidence>
<dbReference type="RefSeq" id="WP_154449608.1">
    <property type="nucleotide sequence ID" value="NZ_WIND01000041.1"/>
</dbReference>
<feature type="domain" description="FAD/NAD(P)-binding" evidence="7">
    <location>
        <begin position="5"/>
        <end position="318"/>
    </location>
</feature>
<keyword evidence="4" id="KW-0547">Nucleotide-binding</keyword>
<sequence length="448" mass="47811">MSKTYDVIVIGSGIAATTVAMRVSAAGRSVAVTDFRPYGGTCALRGCDPKKMLIGGTSAADHARRMHGKGIAGEVRIDWRELLEFKRGVTDPVPEEKEKSFSESGIATFHGRARFVGPNAVEIDGDTLEASHIVLATGAEPMKLGIPGEEYLIDNEGFLEMENLPRRIVLVGGGYIAAEFSHIAARAGAEVTILQHGERMLKGFDPDLVGWLMEKYKEIGVTLHTGTEVKRIGKTGDGFRVTAAGDGGSRTLEADLVVHAAGRKPDFEPLDLKTGGVELRDGKLALNEYLQSTSNPAVYAAGDTAQMGPPLTPVTSHDGNVVAANLLEGNHSTPNYTGVPSVAFTLPPLARVGLNESEAHEQGLKFRTRCDRTPGWFSTRQQAESVSGYKVLVEEESGQILGAHLLGPHADEVINAFTLAVRHGLTADQLKDTIFAYPTGASDIPSML</sequence>
<evidence type="ECO:0000256" key="1">
    <source>
        <dbReference type="ARBA" id="ARBA00007532"/>
    </source>
</evidence>
<accession>A0A6L5Z7W1</accession>
<dbReference type="PANTHER" id="PTHR43014">
    <property type="entry name" value="MERCURIC REDUCTASE"/>
    <property type="match status" value="1"/>
</dbReference>
<evidence type="ECO:0000313" key="8">
    <source>
        <dbReference type="EMBL" id="MSU92105.1"/>
    </source>
</evidence>
<evidence type="ECO:0000256" key="5">
    <source>
        <dbReference type="PIRSR" id="PIRSR000350-4"/>
    </source>
</evidence>
<feature type="domain" description="Pyridine nucleotide-disulphide oxidoreductase dimerisation" evidence="6">
    <location>
        <begin position="339"/>
        <end position="443"/>
    </location>
</feature>
<evidence type="ECO:0000259" key="7">
    <source>
        <dbReference type="Pfam" id="PF07992"/>
    </source>
</evidence>
<keyword evidence="2" id="KW-0285">Flavoprotein</keyword>
<feature type="binding site" evidence="4">
    <location>
        <position position="262"/>
    </location>
    <ligand>
        <name>NAD(+)</name>
        <dbReference type="ChEBI" id="CHEBI:57540"/>
    </ligand>
</feature>
<dbReference type="InterPro" id="IPR016156">
    <property type="entry name" value="FAD/NAD-linked_Rdtase_dimer_sf"/>
</dbReference>
<dbReference type="PIRSF" id="PIRSF000350">
    <property type="entry name" value="Mercury_reductase_MerA"/>
    <property type="match status" value="1"/>
</dbReference>
<comment type="similarity">
    <text evidence="1">Belongs to the class-I pyridine nucleotide-disulfide oxidoreductase family.</text>
</comment>
<dbReference type="Gene3D" id="3.50.50.60">
    <property type="entry name" value="FAD/NAD(P)-binding domain"/>
    <property type="match status" value="2"/>
</dbReference>
<dbReference type="GO" id="GO:0000166">
    <property type="term" value="F:nucleotide binding"/>
    <property type="evidence" value="ECO:0007669"/>
    <property type="project" value="UniProtKB-KW"/>
</dbReference>
<comment type="cofactor">
    <cofactor evidence="4">
        <name>FAD</name>
        <dbReference type="ChEBI" id="CHEBI:57692"/>
    </cofactor>
    <text evidence="4">Binds 1 FAD per subunit.</text>
</comment>
<feature type="binding site" evidence="4">
    <location>
        <begin position="172"/>
        <end position="179"/>
    </location>
    <ligand>
        <name>NAD(+)</name>
        <dbReference type="ChEBI" id="CHEBI:57540"/>
    </ligand>
</feature>
<evidence type="ECO:0000313" key="9">
    <source>
        <dbReference type="Proteomes" id="UP000474957"/>
    </source>
</evidence>
<evidence type="ECO:0000256" key="4">
    <source>
        <dbReference type="PIRSR" id="PIRSR000350-3"/>
    </source>
</evidence>
<dbReference type="EMBL" id="WIND01000041">
    <property type="protein sequence ID" value="MSU92105.1"/>
    <property type="molecule type" value="Genomic_DNA"/>
</dbReference>
<keyword evidence="4" id="KW-0520">NAD</keyword>
<feature type="disulfide bond" description="Redox-active" evidence="5">
    <location>
        <begin position="42"/>
        <end position="47"/>
    </location>
</feature>
<reference evidence="8 9" key="1">
    <citation type="submission" date="2019-10" db="EMBL/GenBank/DDBJ databases">
        <title>Cognatihalovulum marinum gen. nov. sp. nov., a new member of the family Rhodobacteraceae isolated from deep seawater of the Northwest Indian Ocean.</title>
        <authorList>
            <person name="Ruan C."/>
            <person name="Wang J."/>
            <person name="Zheng X."/>
            <person name="Song L."/>
            <person name="Zhu Y."/>
            <person name="Huang Y."/>
            <person name="Lu Z."/>
            <person name="Du W."/>
            <person name="Huang L."/>
            <person name="Dai X."/>
        </authorList>
    </citation>
    <scope>NUCLEOTIDE SEQUENCE [LARGE SCALE GENOMIC DNA]</scope>
    <source>
        <strain evidence="8 9">2CG4</strain>
    </source>
</reference>
<gene>
    <name evidence="8" type="ORF">GE300_21415</name>
</gene>
<dbReference type="InterPro" id="IPR001100">
    <property type="entry name" value="Pyr_nuc-diS_OxRdtase"/>
</dbReference>
<dbReference type="Proteomes" id="UP000474957">
    <property type="component" value="Unassembled WGS sequence"/>
</dbReference>
<dbReference type="InterPro" id="IPR036188">
    <property type="entry name" value="FAD/NAD-bd_sf"/>
</dbReference>
<dbReference type="InterPro" id="IPR004099">
    <property type="entry name" value="Pyr_nucl-diS_OxRdtase_dimer"/>
</dbReference>
<dbReference type="SUPFAM" id="SSF51905">
    <property type="entry name" value="FAD/NAD(P)-binding domain"/>
    <property type="match status" value="1"/>
</dbReference>
<dbReference type="SUPFAM" id="SSF55424">
    <property type="entry name" value="FAD/NAD-linked reductases, dimerisation (C-terminal) domain"/>
    <property type="match status" value="1"/>
</dbReference>
<evidence type="ECO:0000256" key="2">
    <source>
        <dbReference type="ARBA" id="ARBA00022630"/>
    </source>
</evidence>
<name>A0A6L5Z7W1_9RHOB</name>
<dbReference type="PRINTS" id="PR00368">
    <property type="entry name" value="FADPNR"/>
</dbReference>
<keyword evidence="3 4" id="KW-0274">FAD</keyword>
<dbReference type="AlphaFoldDB" id="A0A6L5Z7W1"/>
<feature type="binding site" evidence="4">
    <location>
        <position position="51"/>
    </location>
    <ligand>
        <name>FAD</name>
        <dbReference type="ChEBI" id="CHEBI:57692"/>
    </ligand>
</feature>
<keyword evidence="9" id="KW-1185">Reference proteome</keyword>
<protein>
    <submittedName>
        <fullName evidence="8">NAD(P)/FAD-dependent oxidoreductase</fullName>
    </submittedName>
</protein>
<dbReference type="GO" id="GO:0016491">
    <property type="term" value="F:oxidoreductase activity"/>
    <property type="evidence" value="ECO:0007669"/>
    <property type="project" value="InterPro"/>
</dbReference>